<dbReference type="InterPro" id="IPR039136">
    <property type="entry name" value="NUFIP1-like"/>
</dbReference>
<feature type="compositionally biased region" description="Low complexity" evidence="2">
    <location>
        <begin position="217"/>
        <end position="258"/>
    </location>
</feature>
<feature type="zinc finger region" description="C3H1-type" evidence="1">
    <location>
        <begin position="635"/>
        <end position="663"/>
    </location>
</feature>
<keyword evidence="5" id="KW-1185">Reference proteome</keyword>
<keyword evidence="1" id="KW-0862">Zinc</keyword>
<keyword evidence="1" id="KW-0863">Zinc-finger</keyword>
<organism evidence="4 5">
    <name type="scientific">Monilinia fructicola</name>
    <name type="common">Brown rot fungus</name>
    <name type="synonym">Ciboria fructicola</name>
    <dbReference type="NCBI Taxonomy" id="38448"/>
    <lineage>
        <taxon>Eukaryota</taxon>
        <taxon>Fungi</taxon>
        <taxon>Dikarya</taxon>
        <taxon>Ascomycota</taxon>
        <taxon>Pezizomycotina</taxon>
        <taxon>Leotiomycetes</taxon>
        <taxon>Helotiales</taxon>
        <taxon>Sclerotiniaceae</taxon>
        <taxon>Monilinia</taxon>
    </lineage>
</organism>
<dbReference type="PROSITE" id="PS50103">
    <property type="entry name" value="ZF_C3H1"/>
    <property type="match status" value="1"/>
</dbReference>
<feature type="compositionally biased region" description="Polar residues" evidence="2">
    <location>
        <begin position="360"/>
        <end position="373"/>
    </location>
</feature>
<dbReference type="PANTHER" id="PTHR13309:SF0">
    <property type="entry name" value="FMR1-INTERACTING PROTEIN NUFIP1"/>
    <property type="match status" value="1"/>
</dbReference>
<evidence type="ECO:0000313" key="5">
    <source>
        <dbReference type="Proteomes" id="UP000322873"/>
    </source>
</evidence>
<feature type="compositionally biased region" description="Low complexity" evidence="2">
    <location>
        <begin position="176"/>
        <end position="197"/>
    </location>
</feature>
<feature type="region of interest" description="Disordered" evidence="2">
    <location>
        <begin position="120"/>
        <end position="373"/>
    </location>
</feature>
<evidence type="ECO:0000313" key="4">
    <source>
        <dbReference type="EMBL" id="KAA8573774.1"/>
    </source>
</evidence>
<dbReference type="EMBL" id="VICG01000003">
    <property type="protein sequence ID" value="KAA8573774.1"/>
    <property type="molecule type" value="Genomic_DNA"/>
</dbReference>
<dbReference type="AlphaFoldDB" id="A0A5M9JW59"/>
<protein>
    <recommendedName>
        <fullName evidence="3">C3H1-type domain-containing protein</fullName>
    </recommendedName>
</protein>
<feature type="compositionally biased region" description="Low complexity" evidence="2">
    <location>
        <begin position="710"/>
        <end position="721"/>
    </location>
</feature>
<feature type="domain" description="C3H1-type" evidence="3">
    <location>
        <begin position="635"/>
        <end position="663"/>
    </location>
</feature>
<feature type="compositionally biased region" description="Acidic residues" evidence="2">
    <location>
        <begin position="585"/>
        <end position="603"/>
    </location>
</feature>
<evidence type="ECO:0000259" key="3">
    <source>
        <dbReference type="PROSITE" id="PS50103"/>
    </source>
</evidence>
<feature type="compositionally biased region" description="Pro residues" evidence="2">
    <location>
        <begin position="127"/>
        <end position="137"/>
    </location>
</feature>
<feature type="compositionally biased region" description="Low complexity" evidence="2">
    <location>
        <begin position="141"/>
        <end position="165"/>
    </location>
</feature>
<dbReference type="GO" id="GO:0005634">
    <property type="term" value="C:nucleus"/>
    <property type="evidence" value="ECO:0007669"/>
    <property type="project" value="TreeGrafter"/>
</dbReference>
<comment type="caution">
    <text evidence="4">The sequence shown here is derived from an EMBL/GenBank/DDBJ whole genome shotgun (WGS) entry which is preliminary data.</text>
</comment>
<feature type="compositionally biased region" description="Low complexity" evidence="2">
    <location>
        <begin position="292"/>
        <end position="317"/>
    </location>
</feature>
<evidence type="ECO:0000256" key="2">
    <source>
        <dbReference type="SAM" id="MobiDB-lite"/>
    </source>
</evidence>
<dbReference type="Proteomes" id="UP000322873">
    <property type="component" value="Unassembled WGS sequence"/>
</dbReference>
<sequence length="742" mass="81613">MPNIQDPISRDVWYGIVSDALYSASTLEHPFGQYGLPQTQQHPASNSLRQPSDSRPFDDPAAATLNQYRQSTFYLPAVNGSQLLKVSHPISKQLENIRSQPQPRLLLNASQLPSTQNTMAGAQQYNFPPPPPPPSGPPAVGYPQQNPQYGYQQPPQYQQNRNNGPSRGGGRGGHNGPHSHQNGYNGPPQGPPQEYNPHNPAPYLGPPTGSQGPGHNGPPNNYPQQWQQQGQHGPPQHNHGPPQQAHQAPPAVALPAQNYHPNYAPQGFNPPQQYGPQQPAPFQQPYGPPSQQPHHSGPPQQWQGPPQGQPQFNNNNRGRGRGGFNNGRGGHEAPLMGPPIRMGFDNERGDHMAQAGNGFPTPQYSNHQTSPAPFSQPAYQAVQHMTLIHSTRAPIGAEEMGTLEVEVATISNFAVATIVLSMAIHTPSPMHSKPAVTGDNAKKNKKKRRTNTLGLTPNGVDHEDSDDEIDDVDEEARLVTLLGPDTPQLPADLKAWLIERKNRFPTKARREAAAEELRLKREQAQNKNNKSKKDSEAKLIKKDDGETKLEKQQRKAEKLRLELEKAERRIQQEMSGGKRKRENGDEGDEDRGQGSDDDSDSSDSDSGNSKPEAMSSRNNGFNGHIVHTRAIPTKAQLQRHCKYYSTGGTCGKKGKCRFVHDLEVRNQALREKELNGGKMTIAQRLILNDTAKDDLTILKSIKYLKEKGLMPESSSVSAPPAEEMEPKPEESDYADAPEYGEV</sequence>
<name>A0A5M9JW59_MONFR</name>
<accession>A0A5M9JW59</accession>
<dbReference type="InterPro" id="IPR000571">
    <property type="entry name" value="Znf_CCCH"/>
</dbReference>
<feature type="compositionally biased region" description="Gly residues" evidence="2">
    <location>
        <begin position="166"/>
        <end position="175"/>
    </location>
</feature>
<evidence type="ECO:0000256" key="1">
    <source>
        <dbReference type="PROSITE-ProRule" id="PRU00723"/>
    </source>
</evidence>
<proteinExistence type="predicted"/>
<reference evidence="4 5" key="1">
    <citation type="submission" date="2019-06" db="EMBL/GenBank/DDBJ databases">
        <title>Genome Sequence of the Brown Rot Fungal Pathogen Monilinia fructicola.</title>
        <authorList>
            <person name="De Miccolis Angelini R.M."/>
            <person name="Landi L."/>
            <person name="Abate D."/>
            <person name="Pollastro S."/>
            <person name="Romanazzi G."/>
            <person name="Faretra F."/>
        </authorList>
    </citation>
    <scope>NUCLEOTIDE SEQUENCE [LARGE SCALE GENOMIC DNA]</scope>
    <source>
        <strain evidence="4 5">Mfrc123</strain>
    </source>
</reference>
<dbReference type="GO" id="GO:0003723">
    <property type="term" value="F:RNA binding"/>
    <property type="evidence" value="ECO:0007669"/>
    <property type="project" value="InterPro"/>
</dbReference>
<feature type="region of interest" description="Disordered" evidence="2">
    <location>
        <begin position="428"/>
        <end position="467"/>
    </location>
</feature>
<feature type="region of interest" description="Disordered" evidence="2">
    <location>
        <begin position="520"/>
        <end position="623"/>
    </location>
</feature>
<feature type="region of interest" description="Disordered" evidence="2">
    <location>
        <begin position="32"/>
        <end position="60"/>
    </location>
</feature>
<feature type="compositionally biased region" description="Low complexity" evidence="2">
    <location>
        <begin position="265"/>
        <end position="285"/>
    </location>
</feature>
<feature type="compositionally biased region" description="Acidic residues" evidence="2">
    <location>
        <begin position="731"/>
        <end position="742"/>
    </location>
</feature>
<keyword evidence="1" id="KW-0479">Metal-binding</keyword>
<feature type="compositionally biased region" description="Basic and acidic residues" evidence="2">
    <location>
        <begin position="531"/>
        <end position="571"/>
    </location>
</feature>
<dbReference type="GO" id="GO:0008270">
    <property type="term" value="F:zinc ion binding"/>
    <property type="evidence" value="ECO:0007669"/>
    <property type="project" value="UniProtKB-KW"/>
</dbReference>
<feature type="region of interest" description="Disordered" evidence="2">
    <location>
        <begin position="709"/>
        <end position="742"/>
    </location>
</feature>
<gene>
    <name evidence="4" type="ORF">EYC84_005336</name>
</gene>
<dbReference type="PANTHER" id="PTHR13309">
    <property type="entry name" value="NUCLEAR FRAGILE X MENTAL RETARDATION PROTEIN INTERACTING PROTEIN 1"/>
    <property type="match status" value="1"/>
</dbReference>
<dbReference type="VEuPathDB" id="FungiDB:MFRU_001g03040"/>
<dbReference type="GO" id="GO:0000492">
    <property type="term" value="P:box C/D snoRNP assembly"/>
    <property type="evidence" value="ECO:0007669"/>
    <property type="project" value="TreeGrafter"/>
</dbReference>
<feature type="compositionally biased region" description="Polar residues" evidence="2">
    <location>
        <begin position="36"/>
        <end position="53"/>
    </location>
</feature>